<evidence type="ECO:0000259" key="3">
    <source>
        <dbReference type="PROSITE" id="PS50846"/>
    </source>
</evidence>
<feature type="signal peptide" evidence="2">
    <location>
        <begin position="1"/>
        <end position="22"/>
    </location>
</feature>
<evidence type="ECO:0000256" key="1">
    <source>
        <dbReference type="ARBA" id="ARBA00022723"/>
    </source>
</evidence>
<evidence type="ECO:0000313" key="4">
    <source>
        <dbReference type="EMBL" id="MCO4291494.1"/>
    </source>
</evidence>
<accession>A0A9X2EYS8</accession>
<feature type="domain" description="HMA" evidence="3">
    <location>
        <begin position="25"/>
        <end position="90"/>
    </location>
</feature>
<protein>
    <submittedName>
        <fullName evidence="4">Cation transporter</fullName>
    </submittedName>
</protein>
<proteinExistence type="predicted"/>
<dbReference type="GO" id="GO:0046872">
    <property type="term" value="F:metal ion binding"/>
    <property type="evidence" value="ECO:0007669"/>
    <property type="project" value="UniProtKB-KW"/>
</dbReference>
<dbReference type="CDD" id="cd00371">
    <property type="entry name" value="HMA"/>
    <property type="match status" value="3"/>
</dbReference>
<feature type="chain" id="PRO_5040737210" evidence="2">
    <location>
        <begin position="23"/>
        <end position="305"/>
    </location>
</feature>
<evidence type="ECO:0000313" key="5">
    <source>
        <dbReference type="Proteomes" id="UP001155182"/>
    </source>
</evidence>
<sequence>MKKNKFIGLFAIMCLVSQLVLAQDITTESFKVLGNCGMCKNNIEGAAKKVKGVQSANWDKDTKQLKVSYSAPATKPVIQKAIAAVGYDTEVEKATAKSYNQLHECCQYPREGFQETSVAPEKQDGNTESFKVWGNCSMCKNNIEGATKKVKGVTSADWDEQSKQLKVSYVAPANKVAIQKAIAAAGYDTEGEKTTIEAYSNLHSCCQYSRDVQASSATVIPASKGKIQTVYFKVAGMTCADGCAKGIEKLLYGQKGVKQSEVNFNTSIAKVVFDSTKISVDQMKMVIQNFDNGESNKYSAEVVTQ</sequence>
<dbReference type="EMBL" id="JAMWYS010000003">
    <property type="protein sequence ID" value="MCO4291494.1"/>
    <property type="molecule type" value="Genomic_DNA"/>
</dbReference>
<keyword evidence="5" id="KW-1185">Reference proteome</keyword>
<dbReference type="Pfam" id="PF00403">
    <property type="entry name" value="HMA"/>
    <property type="match status" value="3"/>
</dbReference>
<evidence type="ECO:0000256" key="2">
    <source>
        <dbReference type="SAM" id="SignalP"/>
    </source>
</evidence>
<dbReference type="InterPro" id="IPR006121">
    <property type="entry name" value="HMA_dom"/>
</dbReference>
<dbReference type="Gene3D" id="3.30.70.100">
    <property type="match status" value="3"/>
</dbReference>
<reference evidence="4" key="1">
    <citation type="submission" date="2022-06" db="EMBL/GenBank/DDBJ databases">
        <title>Solitalea sp. MAHUQ-68 isolated from rhizospheric soil.</title>
        <authorList>
            <person name="Huq M.A."/>
        </authorList>
    </citation>
    <scope>NUCLEOTIDE SEQUENCE</scope>
    <source>
        <strain evidence="4">MAHUQ-68</strain>
    </source>
</reference>
<comment type="caution">
    <text evidence="4">The sequence shown here is derived from an EMBL/GenBank/DDBJ whole genome shotgun (WGS) entry which is preliminary data.</text>
</comment>
<keyword evidence="2" id="KW-0732">Signal</keyword>
<feature type="domain" description="HMA" evidence="3">
    <location>
        <begin position="125"/>
        <end position="190"/>
    </location>
</feature>
<organism evidence="4 5">
    <name type="scientific">Solitalea agri</name>
    <dbReference type="NCBI Taxonomy" id="2953739"/>
    <lineage>
        <taxon>Bacteria</taxon>
        <taxon>Pseudomonadati</taxon>
        <taxon>Bacteroidota</taxon>
        <taxon>Sphingobacteriia</taxon>
        <taxon>Sphingobacteriales</taxon>
        <taxon>Sphingobacteriaceae</taxon>
        <taxon>Solitalea</taxon>
    </lineage>
</organism>
<feature type="domain" description="HMA" evidence="3">
    <location>
        <begin position="228"/>
        <end position="295"/>
    </location>
</feature>
<dbReference type="AlphaFoldDB" id="A0A9X2EYS8"/>
<gene>
    <name evidence="4" type="ORF">NF867_01280</name>
</gene>
<dbReference type="RefSeq" id="WP_252585725.1">
    <property type="nucleotide sequence ID" value="NZ_JAMWYS010000003.1"/>
</dbReference>
<dbReference type="Proteomes" id="UP001155182">
    <property type="component" value="Unassembled WGS sequence"/>
</dbReference>
<dbReference type="PANTHER" id="PTHR46594:SF4">
    <property type="entry name" value="P-TYPE CATION-TRANSPORTING ATPASE"/>
    <property type="match status" value="1"/>
</dbReference>
<dbReference type="InterPro" id="IPR036163">
    <property type="entry name" value="HMA_dom_sf"/>
</dbReference>
<dbReference type="PANTHER" id="PTHR46594">
    <property type="entry name" value="P-TYPE CATION-TRANSPORTING ATPASE"/>
    <property type="match status" value="1"/>
</dbReference>
<keyword evidence="1" id="KW-0479">Metal-binding</keyword>
<dbReference type="PROSITE" id="PS50846">
    <property type="entry name" value="HMA_2"/>
    <property type="match status" value="3"/>
</dbReference>
<dbReference type="SUPFAM" id="SSF55008">
    <property type="entry name" value="HMA, heavy metal-associated domain"/>
    <property type="match status" value="3"/>
</dbReference>
<name>A0A9X2EYS8_9SPHI</name>